<comment type="caution">
    <text evidence="2">The sequence shown here is derived from an EMBL/GenBank/DDBJ whole genome shotgun (WGS) entry which is preliminary data.</text>
</comment>
<evidence type="ECO:0000313" key="2">
    <source>
        <dbReference type="EMBL" id="GBP93842.1"/>
    </source>
</evidence>
<dbReference type="EMBL" id="BGZK01002427">
    <property type="protein sequence ID" value="GBP93842.1"/>
    <property type="molecule type" value="Genomic_DNA"/>
</dbReference>
<accession>A0A4C2A287</accession>
<sequence length="382" mass="43491">MKEFNNSSSFHTLQVQLISPAAARKLASSTGERPHSQNIASIVAFRAVFETSGGSFPVTPLPTRSFSSHQISYSYLRGRQRTAFSSASSESEQRNRNSKRDGEQNLKSKSGGDEIDDRTKLMTSASECVQGRARSIEIRGASRPRRARARHRQRDDTKPHANTSLGYPRRVSQYARGVRGLRGAKQTRTWPASCDKERMLPELRSHSDLRVLQNQRVSYRPFGRDRSNRNEWLRVRLLAARIATYVPDNEMKTVLGSFQSLLDRSHQYVARLLSRNRLSGERREQANGVEKCDCGRGVGHQNSYSPDETQQRMLVRHLTPYLNKNERAMLWPTWTGSGGEIAHYNRIQTGSSSIGCWLLSWRRRYPQQANSVRWTEYGGGEC</sequence>
<proteinExistence type="predicted"/>
<gene>
    <name evidence="2" type="ORF">EVAR_22411_1</name>
</gene>
<feature type="region of interest" description="Disordered" evidence="1">
    <location>
        <begin position="83"/>
        <end position="166"/>
    </location>
</feature>
<evidence type="ECO:0000256" key="1">
    <source>
        <dbReference type="SAM" id="MobiDB-lite"/>
    </source>
</evidence>
<keyword evidence="3" id="KW-1185">Reference proteome</keyword>
<protein>
    <submittedName>
        <fullName evidence="2">Uncharacterized protein</fullName>
    </submittedName>
</protein>
<reference evidence="2 3" key="1">
    <citation type="journal article" date="2019" name="Commun. Biol.">
        <title>The bagworm genome reveals a unique fibroin gene that provides high tensile strength.</title>
        <authorList>
            <person name="Kono N."/>
            <person name="Nakamura H."/>
            <person name="Ohtoshi R."/>
            <person name="Tomita M."/>
            <person name="Numata K."/>
            <person name="Arakawa K."/>
        </authorList>
    </citation>
    <scope>NUCLEOTIDE SEQUENCE [LARGE SCALE GENOMIC DNA]</scope>
</reference>
<evidence type="ECO:0000313" key="3">
    <source>
        <dbReference type="Proteomes" id="UP000299102"/>
    </source>
</evidence>
<feature type="compositionally biased region" description="Basic and acidic residues" evidence="1">
    <location>
        <begin position="91"/>
        <end position="120"/>
    </location>
</feature>
<dbReference type="Proteomes" id="UP000299102">
    <property type="component" value="Unassembled WGS sequence"/>
</dbReference>
<feature type="compositionally biased region" description="Basic residues" evidence="1">
    <location>
        <begin position="142"/>
        <end position="152"/>
    </location>
</feature>
<dbReference type="AlphaFoldDB" id="A0A4C2A287"/>
<organism evidence="2 3">
    <name type="scientific">Eumeta variegata</name>
    <name type="common">Bagworm moth</name>
    <name type="synonym">Eumeta japonica</name>
    <dbReference type="NCBI Taxonomy" id="151549"/>
    <lineage>
        <taxon>Eukaryota</taxon>
        <taxon>Metazoa</taxon>
        <taxon>Ecdysozoa</taxon>
        <taxon>Arthropoda</taxon>
        <taxon>Hexapoda</taxon>
        <taxon>Insecta</taxon>
        <taxon>Pterygota</taxon>
        <taxon>Neoptera</taxon>
        <taxon>Endopterygota</taxon>
        <taxon>Lepidoptera</taxon>
        <taxon>Glossata</taxon>
        <taxon>Ditrysia</taxon>
        <taxon>Tineoidea</taxon>
        <taxon>Psychidae</taxon>
        <taxon>Oiketicinae</taxon>
        <taxon>Eumeta</taxon>
    </lineage>
</organism>
<name>A0A4C2A287_EUMVA</name>